<evidence type="ECO:0000256" key="3">
    <source>
        <dbReference type="ARBA" id="ARBA00023125"/>
    </source>
</evidence>
<keyword evidence="5" id="KW-0472">Membrane</keyword>
<keyword evidence="5" id="KW-0812">Transmembrane</keyword>
<dbReference type="InterPro" id="IPR027417">
    <property type="entry name" value="P-loop_NTPase"/>
</dbReference>
<dbReference type="Proteomes" id="UP001208794">
    <property type="component" value="Unassembled WGS sequence"/>
</dbReference>
<dbReference type="InterPro" id="IPR000432">
    <property type="entry name" value="DNA_mismatch_repair_MutS_C"/>
</dbReference>
<gene>
    <name evidence="7" type="ORF">ND855_14775</name>
</gene>
<dbReference type="SMART" id="SM00534">
    <property type="entry name" value="MUTSac"/>
    <property type="match status" value="1"/>
</dbReference>
<feature type="transmembrane region" description="Helical" evidence="5">
    <location>
        <begin position="236"/>
        <end position="254"/>
    </location>
</feature>
<dbReference type="PANTHER" id="PTHR11361:SF99">
    <property type="entry name" value="DNA MISMATCH REPAIR PROTEIN"/>
    <property type="match status" value="1"/>
</dbReference>
<feature type="coiled-coil region" evidence="4">
    <location>
        <begin position="101"/>
        <end position="128"/>
    </location>
</feature>
<evidence type="ECO:0000313" key="8">
    <source>
        <dbReference type="Proteomes" id="UP001208794"/>
    </source>
</evidence>
<evidence type="ECO:0000259" key="6">
    <source>
        <dbReference type="SMART" id="SM00534"/>
    </source>
</evidence>
<feature type="transmembrane region" description="Helical" evidence="5">
    <location>
        <begin position="77"/>
        <end position="95"/>
    </location>
</feature>
<sequence>MSSIQRFLVGKKKITNDHFSTNPTYVFLSLRKNKYKSKIQFLSNRLRIVSVFRLSTFITFLFAISFCYLTKLTWKEYGVSLLPLFPFVYLVRLYSNRKSQLDFAKRTLQFIEEELLRLSGDFKKLKTRELWEYPIDVRNHPLSIDLDLCTKQGFLGVFDTTITKEGFHSYLFRFLQEPLEEKFAISDKSLVKTILTEKNKAFHLMRKFLVLEGEPNEKFEIPSTQFETNFWNKRNWLRWMFPIWGIFSPIYIVFGLLFDLPFLPLLLLTNGILFVSYRKDSTLIWKEIKTLSQSSVRFQKTFLFLSKERKFTKKMLSKIANLGDSSELLVSPLPHLVLNVLCLWDLWKIKTLQKWKQQYSFHWNELQNESIKIDSILPMVNFGFLNPEANFATINNGGTLTSNSLVHPMIPKTNRVFNPLPKMNPGDLMIVTGSNMSGKTTYMRSIAMSLLLAGSGAPVLGNGFEYPEFQIHTLIRSQDSMEDGVSFFYSEVRRLATIIHNADNSKKVPILFLDEILKGTNSKERYIATREILAVLREKKCIVFLTTHDLKLAEMNFAKRYHFTELETNGKMDFDYQIRDGVSGSTNALRILQNEGIPIRNDKEN</sequence>
<feature type="domain" description="DNA mismatch repair proteins mutS family" evidence="6">
    <location>
        <begin position="426"/>
        <end position="601"/>
    </location>
</feature>
<evidence type="ECO:0000256" key="5">
    <source>
        <dbReference type="SAM" id="Phobius"/>
    </source>
</evidence>
<keyword evidence="3" id="KW-0238">DNA-binding</keyword>
<evidence type="ECO:0000256" key="1">
    <source>
        <dbReference type="ARBA" id="ARBA00022741"/>
    </source>
</evidence>
<name>A0ABT3MAI8_9LEPT</name>
<feature type="transmembrane region" description="Helical" evidence="5">
    <location>
        <begin position="51"/>
        <end position="71"/>
    </location>
</feature>
<keyword evidence="2" id="KW-0067">ATP-binding</keyword>
<dbReference type="InterPro" id="IPR045076">
    <property type="entry name" value="MutS"/>
</dbReference>
<dbReference type="SUPFAM" id="SSF52540">
    <property type="entry name" value="P-loop containing nucleoside triphosphate hydrolases"/>
    <property type="match status" value="1"/>
</dbReference>
<dbReference type="PANTHER" id="PTHR11361">
    <property type="entry name" value="DNA MISMATCH REPAIR PROTEIN MUTS FAMILY MEMBER"/>
    <property type="match status" value="1"/>
</dbReference>
<organism evidence="7 8">
    <name type="scientific">Leptospira paudalimensis</name>
    <dbReference type="NCBI Taxonomy" id="2950024"/>
    <lineage>
        <taxon>Bacteria</taxon>
        <taxon>Pseudomonadati</taxon>
        <taxon>Spirochaetota</taxon>
        <taxon>Spirochaetia</taxon>
        <taxon>Leptospirales</taxon>
        <taxon>Leptospiraceae</taxon>
        <taxon>Leptospira</taxon>
    </lineage>
</organism>
<protein>
    <submittedName>
        <fullName evidence="7">DNA mismatch repair protein</fullName>
    </submittedName>
</protein>
<proteinExistence type="predicted"/>
<evidence type="ECO:0000256" key="4">
    <source>
        <dbReference type="SAM" id="Coils"/>
    </source>
</evidence>
<dbReference type="EMBL" id="JAMQPR010000001">
    <property type="protein sequence ID" value="MCW7505393.1"/>
    <property type="molecule type" value="Genomic_DNA"/>
</dbReference>
<dbReference type="RefSeq" id="WP_265358973.1">
    <property type="nucleotide sequence ID" value="NZ_JAMQPR010000001.1"/>
</dbReference>
<dbReference type="Gene3D" id="3.40.50.300">
    <property type="entry name" value="P-loop containing nucleotide triphosphate hydrolases"/>
    <property type="match status" value="1"/>
</dbReference>
<reference evidence="7 8" key="1">
    <citation type="submission" date="2022-06" db="EMBL/GenBank/DDBJ databases">
        <title>Leptospira isolates from biofilms formed at urban environments.</title>
        <authorList>
            <person name="Ribeiro P.S."/>
            <person name="Sousa T."/>
            <person name="Carvalho N."/>
            <person name="Aburjaile F."/>
            <person name="Neves F."/>
            <person name="Oliveira D."/>
            <person name="Blanco L."/>
            <person name="Lima J."/>
            <person name="Costa F."/>
            <person name="Brenig B."/>
            <person name="Soares S."/>
            <person name="Ramos R."/>
            <person name="Goes-Neto A."/>
            <person name="Matiuzzi M."/>
            <person name="Azevedo V."/>
            <person name="Ristow P."/>
        </authorList>
    </citation>
    <scope>NUCLEOTIDE SEQUENCE [LARGE SCALE GENOMIC DNA]</scope>
    <source>
        <strain evidence="7 8">VSF14</strain>
    </source>
</reference>
<evidence type="ECO:0000256" key="2">
    <source>
        <dbReference type="ARBA" id="ARBA00022840"/>
    </source>
</evidence>
<comment type="caution">
    <text evidence="7">The sequence shown here is derived from an EMBL/GenBank/DDBJ whole genome shotgun (WGS) entry which is preliminary data.</text>
</comment>
<evidence type="ECO:0000313" key="7">
    <source>
        <dbReference type="EMBL" id="MCW7505393.1"/>
    </source>
</evidence>
<accession>A0ABT3MAI8</accession>
<keyword evidence="8" id="KW-1185">Reference proteome</keyword>
<keyword evidence="5" id="KW-1133">Transmembrane helix</keyword>
<keyword evidence="4" id="KW-0175">Coiled coil</keyword>
<dbReference type="Pfam" id="PF00488">
    <property type="entry name" value="MutS_V"/>
    <property type="match status" value="1"/>
</dbReference>
<keyword evidence="1" id="KW-0547">Nucleotide-binding</keyword>